<keyword evidence="2" id="KW-1185">Reference proteome</keyword>
<reference evidence="1" key="1">
    <citation type="submission" date="2023-07" db="EMBL/GenBank/DDBJ databases">
        <title>Black Yeasts Isolated from many extreme environments.</title>
        <authorList>
            <person name="Coleine C."/>
            <person name="Stajich J.E."/>
            <person name="Selbmann L."/>
        </authorList>
    </citation>
    <scope>NUCLEOTIDE SEQUENCE</scope>
    <source>
        <strain evidence="1">CCFEE 5714</strain>
    </source>
</reference>
<dbReference type="EMBL" id="JAUTXU010000143">
    <property type="protein sequence ID" value="KAK3704075.1"/>
    <property type="molecule type" value="Genomic_DNA"/>
</dbReference>
<organism evidence="1 2">
    <name type="scientific">Vermiconidia calcicola</name>
    <dbReference type="NCBI Taxonomy" id="1690605"/>
    <lineage>
        <taxon>Eukaryota</taxon>
        <taxon>Fungi</taxon>
        <taxon>Dikarya</taxon>
        <taxon>Ascomycota</taxon>
        <taxon>Pezizomycotina</taxon>
        <taxon>Dothideomycetes</taxon>
        <taxon>Dothideomycetidae</taxon>
        <taxon>Mycosphaerellales</taxon>
        <taxon>Extremaceae</taxon>
        <taxon>Vermiconidia</taxon>
    </lineage>
</organism>
<proteinExistence type="predicted"/>
<evidence type="ECO:0000313" key="1">
    <source>
        <dbReference type="EMBL" id="KAK3704075.1"/>
    </source>
</evidence>
<gene>
    <name evidence="1" type="ORF">LTR37_014050</name>
</gene>
<evidence type="ECO:0000313" key="2">
    <source>
        <dbReference type="Proteomes" id="UP001281147"/>
    </source>
</evidence>
<sequence length="84" mass="9459">MPLCAKTWGPCGLQSREVIKFEQHPDGSSPPYAVQAMVHWSKPEDRQIVNSEESKVIFDDVEKLSGVMPIFMVGRWVVTSKGVR</sequence>
<comment type="caution">
    <text evidence="1">The sequence shown here is derived from an EMBL/GenBank/DDBJ whole genome shotgun (WGS) entry which is preliminary data.</text>
</comment>
<accession>A0ACC3MUL3</accession>
<protein>
    <submittedName>
        <fullName evidence="1">Uncharacterized protein</fullName>
    </submittedName>
</protein>
<dbReference type="Proteomes" id="UP001281147">
    <property type="component" value="Unassembled WGS sequence"/>
</dbReference>
<name>A0ACC3MUL3_9PEZI</name>